<keyword evidence="3" id="KW-1185">Reference proteome</keyword>
<dbReference type="SUPFAM" id="SSF81301">
    <property type="entry name" value="Nucleotidyltransferase"/>
    <property type="match status" value="1"/>
</dbReference>
<gene>
    <name evidence="2" type="ORF">bsdtb5_22080</name>
</gene>
<name>A0A7R7ELF4_9FIRM</name>
<organism evidence="2 3">
    <name type="scientific">Anaeromicropila herbilytica</name>
    <dbReference type="NCBI Taxonomy" id="2785025"/>
    <lineage>
        <taxon>Bacteria</taxon>
        <taxon>Bacillati</taxon>
        <taxon>Bacillota</taxon>
        <taxon>Clostridia</taxon>
        <taxon>Lachnospirales</taxon>
        <taxon>Lachnospiraceae</taxon>
        <taxon>Anaeromicropila</taxon>
    </lineage>
</organism>
<proteinExistence type="predicted"/>
<feature type="domain" description="Polymerase beta nucleotidyltransferase" evidence="1">
    <location>
        <begin position="9"/>
        <end position="56"/>
    </location>
</feature>
<dbReference type="Proteomes" id="UP000595897">
    <property type="component" value="Chromosome"/>
</dbReference>
<dbReference type="AlphaFoldDB" id="A0A7R7ELF4"/>
<dbReference type="Gene3D" id="3.30.460.10">
    <property type="entry name" value="Beta Polymerase, domain 2"/>
    <property type="match status" value="1"/>
</dbReference>
<protein>
    <submittedName>
        <fullName evidence="2">DNA polymerase subunit beta</fullName>
    </submittedName>
</protein>
<dbReference type="InterPro" id="IPR043519">
    <property type="entry name" value="NT_sf"/>
</dbReference>
<dbReference type="EMBL" id="AP024169">
    <property type="protein sequence ID" value="BCN30913.1"/>
    <property type="molecule type" value="Genomic_DNA"/>
</dbReference>
<dbReference type="Pfam" id="PF18765">
    <property type="entry name" value="Polbeta"/>
    <property type="match status" value="1"/>
</dbReference>
<dbReference type="InterPro" id="IPR041633">
    <property type="entry name" value="Polbeta"/>
</dbReference>
<accession>A0A7R7ELF4</accession>
<reference evidence="2 3" key="1">
    <citation type="submission" date="2020-11" db="EMBL/GenBank/DDBJ databases">
        <title>Draft genome sequencing of a Lachnospiraceae strain isolated from anoxic soil subjected to BSD treatment.</title>
        <authorList>
            <person name="Uek A."/>
            <person name="Tonouchi A."/>
        </authorList>
    </citation>
    <scope>NUCLEOTIDE SEQUENCE [LARGE SCALE GENOMIC DNA]</scope>
    <source>
        <strain evidence="2 3">TB5</strain>
    </source>
</reference>
<evidence type="ECO:0000259" key="1">
    <source>
        <dbReference type="Pfam" id="PF18765"/>
    </source>
</evidence>
<evidence type="ECO:0000313" key="3">
    <source>
        <dbReference type="Proteomes" id="UP000595897"/>
    </source>
</evidence>
<dbReference type="RefSeq" id="WP_271712069.1">
    <property type="nucleotide sequence ID" value="NZ_AP024169.1"/>
</dbReference>
<dbReference type="KEGG" id="ahb:bsdtb5_22080"/>
<sequence>MIQFELFSKIQEQISQDTSASGIMLMGSVAQNIATPESDLDIMILCNENYFKSEIVDEILVECIYTTYDNRMQKLMDNEMEVYHFINNKITYDKYGQLHDLMEIAVDKYNNFITKQETKMQIYHWLYSTRLKLLSAISSKDTLRQNYIVSTNSWKIIEAIWAINNEPVPPSSSVLRFYNTLETIPYSGWFETLFSSDDNSKVNRTLDLIEWILSHLNCTL</sequence>
<evidence type="ECO:0000313" key="2">
    <source>
        <dbReference type="EMBL" id="BCN30913.1"/>
    </source>
</evidence>